<dbReference type="GO" id="GO:0008270">
    <property type="term" value="F:zinc ion binding"/>
    <property type="evidence" value="ECO:0007669"/>
    <property type="project" value="TreeGrafter"/>
</dbReference>
<sequence length="575" mass="61441">MTTNDAVADRLEEFADRLEALEVEYKPRAYRRAAENVRTHPESVDALAREGTDAVGEIDRVGDAIAAKIVEFVETGAIDELEDLRDELPADIVALTRVEGVGPKTVGQLYDALGIETLDDLDAAAEAGEIQTVDGFGPTSEANIAAGIETARRASERERLDRARPRAEAIREYLAVHEDSDEVSLAGSIRRWKPTVGDVDVLVASGSGAAIVEAFTDWPEADRTIEAGDQKAAIESGGVRIDLRVVAPGEFGAATQYFTGSRDHNVDLRQRAIDRDWKLNEFGLFDVPGVEDDDQRAGERIAGEHEAAIYDALDLPPIEPELREGRGEIAAAADGELPDLIDAGDLRGDLHVHTDASDGDATIEEMARAAAERGLDYLGIADHAAGPGIVGGVGLSDDELRAHRDRIRELDDTVDIRLLAGVEANIAPDGTIGIDDDLLASLDVVVASPHHDLSGPGTDRLVAAAEHPHVDVIGHPTGAYRLGREGLGLDLDRLGQVAAEHDTALEVNANPRRLDLGGRAVRTVLEAGAQIVVNTDAHRPSALDLVRYGVHTARRGWAEADDVLNAQSVETVLDA</sequence>
<dbReference type="GO" id="GO:0042578">
    <property type="term" value="F:phosphoric ester hydrolase activity"/>
    <property type="evidence" value="ECO:0007669"/>
    <property type="project" value="TreeGrafter"/>
</dbReference>
<keyword evidence="25" id="KW-0378">Hydrolase</keyword>
<evidence type="ECO:0000256" key="6">
    <source>
        <dbReference type="ARBA" id="ARBA00022481"/>
    </source>
</evidence>
<dbReference type="GO" id="GO:0003677">
    <property type="term" value="F:DNA binding"/>
    <property type="evidence" value="ECO:0007669"/>
    <property type="project" value="InterPro"/>
</dbReference>
<feature type="domain" description="DNA-directed DNA polymerase X" evidence="24">
    <location>
        <begin position="2"/>
        <end position="324"/>
    </location>
</feature>
<evidence type="ECO:0000256" key="3">
    <source>
        <dbReference type="ARBA" id="ARBA00012417"/>
    </source>
</evidence>
<dbReference type="Proteomes" id="UP000244727">
    <property type="component" value="Chromosome"/>
</dbReference>
<comment type="catalytic activity">
    <reaction evidence="19">
        <text>a 5'-end 2'-deoxyribose-2'-deoxyribonucleotide-DNA = (2E,4S)-4-hydroxypenten-2-al-5-phosphate + a 5'-end 5'-phospho-2'-deoxyribonucleoside-DNA + H(+)</text>
        <dbReference type="Rhea" id="RHEA:76255"/>
        <dbReference type="Rhea" id="RHEA-COMP:13180"/>
        <dbReference type="Rhea" id="RHEA-COMP:18657"/>
        <dbReference type="ChEBI" id="CHEBI:15378"/>
        <dbReference type="ChEBI" id="CHEBI:136412"/>
        <dbReference type="ChEBI" id="CHEBI:195194"/>
        <dbReference type="ChEBI" id="CHEBI:195195"/>
    </reaction>
</comment>
<dbReference type="GeneID" id="36511477"/>
<dbReference type="InterPro" id="IPR047967">
    <property type="entry name" value="PolX_PHP"/>
</dbReference>
<dbReference type="Gene3D" id="3.20.20.140">
    <property type="entry name" value="Metal-dependent hydrolases"/>
    <property type="match status" value="1"/>
</dbReference>
<evidence type="ECO:0000259" key="24">
    <source>
        <dbReference type="SMART" id="SM00483"/>
    </source>
</evidence>
<dbReference type="PRINTS" id="PR00870">
    <property type="entry name" value="DNAPOLXBETA"/>
</dbReference>
<dbReference type="Gene3D" id="1.10.150.20">
    <property type="entry name" value="5' to 3' exonuclease, C-terminal subdomain"/>
    <property type="match status" value="1"/>
</dbReference>
<comment type="catalytic activity">
    <reaction evidence="21">
        <text>DNA(n) + a 2'-deoxyribonucleoside 5'-triphosphate = DNA(n+1) + diphosphate</text>
        <dbReference type="Rhea" id="RHEA:22508"/>
        <dbReference type="Rhea" id="RHEA-COMP:17339"/>
        <dbReference type="Rhea" id="RHEA-COMP:17340"/>
        <dbReference type="ChEBI" id="CHEBI:33019"/>
        <dbReference type="ChEBI" id="CHEBI:61560"/>
        <dbReference type="ChEBI" id="CHEBI:173112"/>
        <dbReference type="EC" id="2.7.7.7"/>
    </reaction>
</comment>
<dbReference type="Gene3D" id="3.30.210.10">
    <property type="entry name" value="DNA polymerase, thumb domain"/>
    <property type="match status" value="1"/>
</dbReference>
<evidence type="ECO:0000256" key="10">
    <source>
        <dbReference type="ARBA" id="ARBA00022705"/>
    </source>
</evidence>
<comment type="subcellular location">
    <subcellularLocation>
        <location evidence="2">Cytoplasm</location>
    </subcellularLocation>
</comment>
<dbReference type="SUPFAM" id="SSF158702">
    <property type="entry name" value="Sec63 N-terminal domain-like"/>
    <property type="match status" value="1"/>
</dbReference>
<evidence type="ECO:0000256" key="12">
    <source>
        <dbReference type="ARBA" id="ARBA00022843"/>
    </source>
</evidence>
<dbReference type="SMART" id="SM00481">
    <property type="entry name" value="POLIIIAc"/>
    <property type="match status" value="1"/>
</dbReference>
<dbReference type="InterPro" id="IPR003141">
    <property type="entry name" value="Pol/His_phosphatase_N"/>
</dbReference>
<evidence type="ECO:0000256" key="20">
    <source>
        <dbReference type="ARBA" id="ARBA00045548"/>
    </source>
</evidence>
<evidence type="ECO:0000256" key="18">
    <source>
        <dbReference type="ARBA" id="ARBA00044632"/>
    </source>
</evidence>
<keyword evidence="25" id="KW-0269">Exonuclease</keyword>
<evidence type="ECO:0000256" key="19">
    <source>
        <dbReference type="ARBA" id="ARBA00044678"/>
    </source>
</evidence>
<dbReference type="RefSeq" id="WP_108381157.1">
    <property type="nucleotide sequence ID" value="NZ_CP028858.1"/>
</dbReference>
<comment type="function">
    <text evidence="20">Repair polymerase that plays a key role in base-excision repair. During this process, the damaged base is excised by specific DNA glycosylases, the DNA backbone is nicked at the abasic site by an apurinic/apyrimidic (AP) endonuclease, and POLB removes 5'-deoxyribose-phosphate from the preincised AP site acting as a 5'-deoxyribose-phosphate lyase (5'-dRP lyase); through its DNA polymerase activity, it adds one nucleotide to the 3' end of the arising single-nucleotide gap. Conducts 'gap-filling' DNA synthesis in a stepwise distributive fashion rather than in a processive fashion as for other DNA polymerases. It is also able to cleave sugar-phosphate bonds 3' to an intact AP site, acting as an AP lyase.</text>
</comment>
<dbReference type="SUPFAM" id="SSF47802">
    <property type="entry name" value="DNA polymerase beta, N-terminal domain-like"/>
    <property type="match status" value="1"/>
</dbReference>
<evidence type="ECO:0000256" key="11">
    <source>
        <dbReference type="ARBA" id="ARBA00022763"/>
    </source>
</evidence>
<keyword evidence="26" id="KW-1185">Reference proteome</keyword>
<dbReference type="Gene3D" id="3.30.460.10">
    <property type="entry name" value="Beta Polymerase, domain 2"/>
    <property type="match status" value="1"/>
</dbReference>
<accession>A0A2R4WZ16</accession>
<keyword evidence="11" id="KW-0227">DNA damage</keyword>
<dbReference type="EMBL" id="CP028858">
    <property type="protein sequence ID" value="AWB26788.1"/>
    <property type="molecule type" value="Genomic_DNA"/>
</dbReference>
<keyword evidence="12" id="KW-0832">Ubl conjugation</keyword>
<evidence type="ECO:0000259" key="22">
    <source>
        <dbReference type="SMART" id="SM00278"/>
    </source>
</evidence>
<keyword evidence="15" id="KW-0234">DNA repair</keyword>
<dbReference type="CDD" id="cd07436">
    <property type="entry name" value="PHP_PolX"/>
    <property type="match status" value="1"/>
</dbReference>
<dbReference type="AlphaFoldDB" id="A0A2R4WZ16"/>
<keyword evidence="14" id="KW-0915">Sodium</keyword>
<dbReference type="SMART" id="SM00278">
    <property type="entry name" value="HhH1"/>
    <property type="match status" value="3"/>
</dbReference>
<evidence type="ECO:0000256" key="4">
    <source>
        <dbReference type="ARBA" id="ARBA00012720"/>
    </source>
</evidence>
<dbReference type="PIRSF" id="PIRSF005047">
    <property type="entry name" value="UCP005047_YshC"/>
    <property type="match status" value="1"/>
</dbReference>
<dbReference type="EC" id="2.7.7.7" evidence="3"/>
<evidence type="ECO:0000256" key="16">
    <source>
        <dbReference type="ARBA" id="ARBA00035717"/>
    </source>
</evidence>
<dbReference type="Pfam" id="PF02811">
    <property type="entry name" value="PHP"/>
    <property type="match status" value="1"/>
</dbReference>
<dbReference type="SMART" id="SM00483">
    <property type="entry name" value="POLXc"/>
    <property type="match status" value="1"/>
</dbReference>
<evidence type="ECO:0000313" key="25">
    <source>
        <dbReference type="EMBL" id="AWB26788.1"/>
    </source>
</evidence>
<evidence type="ECO:0000256" key="17">
    <source>
        <dbReference type="ARBA" id="ARBA00035726"/>
    </source>
</evidence>
<evidence type="ECO:0000256" key="9">
    <source>
        <dbReference type="ARBA" id="ARBA00022695"/>
    </source>
</evidence>
<keyword evidence="6" id="KW-0488">Methylation</keyword>
<reference evidence="25 26" key="1">
    <citation type="submission" date="2018-04" db="EMBL/GenBank/DDBJ databases">
        <title>Halococcoides cellulosivorans gen. nov., sp. nov., an extremely halophilic cellulose-utilizing haloarchaeon from hypersaline lakes.</title>
        <authorList>
            <person name="Sorokin D.Y."/>
            <person name="Toshchakov S.V."/>
            <person name="Samarov N.I."/>
            <person name="Korzhenkov A."/>
            <person name="Kublanov I.V."/>
        </authorList>
    </citation>
    <scope>NUCLEOTIDE SEQUENCE [LARGE SCALE GENOMIC DNA]</scope>
    <source>
        <strain evidence="25 26">HArcel1</strain>
    </source>
</reference>
<dbReference type="InterPro" id="IPR010996">
    <property type="entry name" value="HHH_MUS81"/>
</dbReference>
<dbReference type="InterPro" id="IPR004013">
    <property type="entry name" value="PHP_dom"/>
</dbReference>
<dbReference type="InterPro" id="IPR043519">
    <property type="entry name" value="NT_sf"/>
</dbReference>
<evidence type="ECO:0000256" key="14">
    <source>
        <dbReference type="ARBA" id="ARBA00023053"/>
    </source>
</evidence>
<dbReference type="InterPro" id="IPR002054">
    <property type="entry name" value="DNA-dir_DNA_pol_X"/>
</dbReference>
<dbReference type="InterPro" id="IPR002008">
    <property type="entry name" value="DNA_pol_X_beta-like"/>
</dbReference>
<evidence type="ECO:0000256" key="1">
    <source>
        <dbReference type="ARBA" id="ARBA00001946"/>
    </source>
</evidence>
<evidence type="ECO:0000256" key="5">
    <source>
        <dbReference type="ARBA" id="ARBA00020020"/>
    </source>
</evidence>
<evidence type="ECO:0000256" key="7">
    <source>
        <dbReference type="ARBA" id="ARBA00022634"/>
    </source>
</evidence>
<dbReference type="GO" id="GO:0140078">
    <property type="term" value="F:class I DNA-(apurinic or apyrimidinic site) endonuclease activity"/>
    <property type="evidence" value="ECO:0007669"/>
    <property type="project" value="UniProtKB-EC"/>
</dbReference>
<dbReference type="GO" id="GO:0006281">
    <property type="term" value="P:DNA repair"/>
    <property type="evidence" value="ECO:0007669"/>
    <property type="project" value="UniProtKB-KW"/>
</dbReference>
<keyword evidence="9" id="KW-0548">Nucleotidyltransferase</keyword>
<dbReference type="Pfam" id="PF14520">
    <property type="entry name" value="HHH_5"/>
    <property type="match status" value="1"/>
</dbReference>
<dbReference type="Pfam" id="PF14716">
    <property type="entry name" value="HHH_8"/>
    <property type="match status" value="1"/>
</dbReference>
<evidence type="ECO:0000256" key="21">
    <source>
        <dbReference type="ARBA" id="ARBA00049244"/>
    </source>
</evidence>
<dbReference type="InterPro" id="IPR050243">
    <property type="entry name" value="PHP_phosphatase"/>
</dbReference>
<dbReference type="CDD" id="cd00141">
    <property type="entry name" value="NT_POLXc"/>
    <property type="match status" value="1"/>
</dbReference>
<name>A0A2R4WZ16_9EURY</name>
<comment type="cofactor">
    <cofactor evidence="1">
        <name>Mg(2+)</name>
        <dbReference type="ChEBI" id="CHEBI:18420"/>
    </cofactor>
</comment>
<dbReference type="Gene3D" id="1.10.150.110">
    <property type="entry name" value="DNA polymerase beta, N-terminal domain-like"/>
    <property type="match status" value="1"/>
</dbReference>
<comment type="catalytic activity">
    <reaction evidence="18">
        <text>2'-deoxyribonucleotide-(2'-deoxyribose 5'-phosphate)-2'-deoxyribonucleotide-DNA = a 3'-end 2'-deoxyribonucleotide-(2,3-dehydro-2,3-deoxyribose 5'-phosphate)-DNA + a 5'-end 5'-phospho-2'-deoxyribonucleoside-DNA + H(+)</text>
        <dbReference type="Rhea" id="RHEA:66592"/>
        <dbReference type="Rhea" id="RHEA-COMP:13180"/>
        <dbReference type="Rhea" id="RHEA-COMP:16897"/>
        <dbReference type="Rhea" id="RHEA-COMP:17067"/>
        <dbReference type="ChEBI" id="CHEBI:15378"/>
        <dbReference type="ChEBI" id="CHEBI:136412"/>
        <dbReference type="ChEBI" id="CHEBI:157695"/>
        <dbReference type="ChEBI" id="CHEBI:167181"/>
        <dbReference type="EC" id="4.2.99.18"/>
    </reaction>
</comment>
<dbReference type="GO" id="GO:0005829">
    <property type="term" value="C:cytosol"/>
    <property type="evidence" value="ECO:0007669"/>
    <property type="project" value="TreeGrafter"/>
</dbReference>
<evidence type="ECO:0000256" key="2">
    <source>
        <dbReference type="ARBA" id="ARBA00004496"/>
    </source>
</evidence>
<dbReference type="InterPro" id="IPR027421">
    <property type="entry name" value="DNA_pol_lamdba_lyase_dom_sf"/>
</dbReference>
<evidence type="ECO:0000313" key="26">
    <source>
        <dbReference type="Proteomes" id="UP000244727"/>
    </source>
</evidence>
<dbReference type="InterPro" id="IPR003583">
    <property type="entry name" value="Hlx-hairpin-Hlx_DNA-bd_motif"/>
</dbReference>
<dbReference type="GO" id="GO:0003887">
    <property type="term" value="F:DNA-directed DNA polymerase activity"/>
    <property type="evidence" value="ECO:0007669"/>
    <property type="project" value="UniProtKB-KW"/>
</dbReference>
<dbReference type="Pfam" id="PF14791">
    <property type="entry name" value="DNA_pol_B_thumb"/>
    <property type="match status" value="1"/>
</dbReference>
<protein>
    <recommendedName>
        <fullName evidence="5">DNA polymerase beta</fullName>
        <ecNumber evidence="3">2.7.7.7</ecNumber>
        <ecNumber evidence="4">4.2.99.18</ecNumber>
    </recommendedName>
    <alternativeName>
        <fullName evidence="16">5'-deoxyribose-phosphate lyase</fullName>
    </alternativeName>
    <alternativeName>
        <fullName evidence="17">AP lyase</fullName>
    </alternativeName>
</protein>
<gene>
    <name evidence="25" type="ORF">HARCEL1_03180</name>
</gene>
<dbReference type="InterPro" id="IPR022311">
    <property type="entry name" value="PolX-like"/>
</dbReference>
<proteinExistence type="predicted"/>
<feature type="domain" description="Helix-hairpin-helix DNA-binding motif class 1" evidence="22">
    <location>
        <begin position="53"/>
        <end position="72"/>
    </location>
</feature>
<feature type="domain" description="Helix-hairpin-helix DNA-binding motif class 1" evidence="22">
    <location>
        <begin position="93"/>
        <end position="112"/>
    </location>
</feature>
<keyword evidence="10" id="KW-0235">DNA replication</keyword>
<dbReference type="SUPFAM" id="SSF81301">
    <property type="entry name" value="Nucleotidyltransferase"/>
    <property type="match status" value="1"/>
</dbReference>
<keyword evidence="8" id="KW-0808">Transferase</keyword>
<dbReference type="GO" id="GO:0004527">
    <property type="term" value="F:exonuclease activity"/>
    <property type="evidence" value="ECO:0007669"/>
    <property type="project" value="UniProtKB-KW"/>
</dbReference>
<dbReference type="InterPro" id="IPR037160">
    <property type="entry name" value="DNA_Pol_thumb_sf"/>
</dbReference>
<dbReference type="InterPro" id="IPR029398">
    <property type="entry name" value="PolB_thumb"/>
</dbReference>
<feature type="domain" description="Helix-hairpin-helix DNA-binding motif class 1" evidence="22">
    <location>
        <begin position="128"/>
        <end position="147"/>
    </location>
</feature>
<keyword evidence="13" id="KW-0239">DNA-directed DNA polymerase</keyword>
<evidence type="ECO:0000259" key="23">
    <source>
        <dbReference type="SMART" id="SM00481"/>
    </source>
</evidence>
<dbReference type="SUPFAM" id="SSF89550">
    <property type="entry name" value="PHP domain-like"/>
    <property type="match status" value="1"/>
</dbReference>
<evidence type="ECO:0000256" key="13">
    <source>
        <dbReference type="ARBA" id="ARBA00022932"/>
    </source>
</evidence>
<feature type="domain" description="Polymerase/histidinol phosphatase N-terminal" evidence="23">
    <location>
        <begin position="348"/>
        <end position="428"/>
    </location>
</feature>
<evidence type="ECO:0000256" key="8">
    <source>
        <dbReference type="ARBA" id="ARBA00022679"/>
    </source>
</evidence>
<dbReference type="PANTHER" id="PTHR36928:SF1">
    <property type="entry name" value="PHOSPHATASE YCDX-RELATED"/>
    <property type="match status" value="1"/>
</dbReference>
<keyword evidence="7" id="KW-0237">DNA synthesis</keyword>
<dbReference type="EC" id="4.2.99.18" evidence="4"/>
<keyword evidence="25" id="KW-0540">Nuclease</keyword>
<dbReference type="InterPro" id="IPR016195">
    <property type="entry name" value="Pol/histidinol_Pase-like"/>
</dbReference>
<dbReference type="KEGG" id="harc:HARCEL1_03180"/>
<evidence type="ECO:0000256" key="15">
    <source>
        <dbReference type="ARBA" id="ARBA00023204"/>
    </source>
</evidence>
<dbReference type="PANTHER" id="PTHR36928">
    <property type="entry name" value="PHOSPHATASE YCDX-RELATED"/>
    <property type="match status" value="1"/>
</dbReference>
<organism evidence="25 26">
    <name type="scientific">Halococcoides cellulosivorans</name>
    <dbReference type="NCBI Taxonomy" id="1679096"/>
    <lineage>
        <taxon>Archaea</taxon>
        <taxon>Methanobacteriati</taxon>
        <taxon>Methanobacteriota</taxon>
        <taxon>Stenosarchaea group</taxon>
        <taxon>Halobacteria</taxon>
        <taxon>Halobacteriales</taxon>
        <taxon>Haloarculaceae</taxon>
        <taxon>Halococcoides</taxon>
    </lineage>
</organism>